<dbReference type="InterPro" id="IPR004274">
    <property type="entry name" value="FCP1_dom"/>
</dbReference>
<keyword evidence="15" id="KW-1185">Reference proteome</keyword>
<gene>
    <name evidence="16 17" type="primary">LOC106465610</name>
</gene>
<evidence type="ECO:0000256" key="6">
    <source>
        <dbReference type="ARBA" id="ARBA00022801"/>
    </source>
</evidence>
<evidence type="ECO:0000256" key="1">
    <source>
        <dbReference type="ARBA" id="ARBA00001946"/>
    </source>
</evidence>
<dbReference type="SUPFAM" id="SSF56784">
    <property type="entry name" value="HAD-like"/>
    <property type="match status" value="1"/>
</dbReference>
<evidence type="ECO:0000256" key="7">
    <source>
        <dbReference type="ARBA" id="ARBA00022842"/>
    </source>
</evidence>
<reference evidence="16 17" key="1">
    <citation type="submission" date="2025-05" db="UniProtKB">
        <authorList>
            <consortium name="RefSeq"/>
        </authorList>
    </citation>
    <scope>IDENTIFICATION</scope>
    <source>
        <tissue evidence="16 17">Muscle</tissue>
    </source>
</reference>
<evidence type="ECO:0000313" key="16">
    <source>
        <dbReference type="RefSeq" id="XP_022249245.1"/>
    </source>
</evidence>
<evidence type="ECO:0000256" key="5">
    <source>
        <dbReference type="ARBA" id="ARBA00022723"/>
    </source>
</evidence>
<protein>
    <recommendedName>
        <fullName evidence="4">Ubiquitin-like domain-containing CTD phosphatase 1</fullName>
        <ecNumber evidence="3">3.1.3.16</ecNumber>
    </recommendedName>
    <alternativeName>
        <fullName evidence="10">Nuclear proteasome inhibitor UBLCP1</fullName>
    </alternativeName>
</protein>
<evidence type="ECO:0000259" key="13">
    <source>
        <dbReference type="PROSITE" id="PS50053"/>
    </source>
</evidence>
<dbReference type="SMART" id="SM00213">
    <property type="entry name" value="UBQ"/>
    <property type="match status" value="1"/>
</dbReference>
<dbReference type="PROSITE" id="PS50969">
    <property type="entry name" value="FCP1"/>
    <property type="match status" value="1"/>
</dbReference>
<evidence type="ECO:0000256" key="12">
    <source>
        <dbReference type="ARBA" id="ARBA00048336"/>
    </source>
</evidence>
<evidence type="ECO:0000256" key="8">
    <source>
        <dbReference type="ARBA" id="ARBA00022912"/>
    </source>
</evidence>
<accession>A0ABM1T039</accession>
<dbReference type="RefSeq" id="XP_022249245.1">
    <property type="nucleotide sequence ID" value="XM_022393537.1"/>
</dbReference>
<dbReference type="RefSeq" id="XP_022249246.1">
    <property type="nucleotide sequence ID" value="XM_022393538.1"/>
</dbReference>
<keyword evidence="7" id="KW-0460">Magnesium</keyword>
<feature type="domain" description="FCP1 homology" evidence="14">
    <location>
        <begin position="151"/>
        <end position="311"/>
    </location>
</feature>
<proteinExistence type="predicted"/>
<dbReference type="InterPro" id="IPR029071">
    <property type="entry name" value="Ubiquitin-like_domsf"/>
</dbReference>
<evidence type="ECO:0000256" key="11">
    <source>
        <dbReference type="ARBA" id="ARBA00047761"/>
    </source>
</evidence>
<evidence type="ECO:0000256" key="2">
    <source>
        <dbReference type="ARBA" id="ARBA00004123"/>
    </source>
</evidence>
<dbReference type="InterPro" id="IPR011943">
    <property type="entry name" value="HAD-SF_hydro_IIID"/>
</dbReference>
<feature type="domain" description="Ubiquitin-like" evidence="13">
    <location>
        <begin position="21"/>
        <end position="99"/>
    </location>
</feature>
<dbReference type="Pfam" id="PF03031">
    <property type="entry name" value="NIF"/>
    <property type="match status" value="1"/>
</dbReference>
<dbReference type="PANTHER" id="PTHR48493">
    <property type="entry name" value="UBIQUITIN-LIKE DOMAIN-CONTAINING CTD PHOSPHATASE 1"/>
    <property type="match status" value="1"/>
</dbReference>
<comment type="subcellular location">
    <subcellularLocation>
        <location evidence="2">Nucleus</location>
    </subcellularLocation>
</comment>
<keyword evidence="6" id="KW-0378">Hydrolase</keyword>
<keyword evidence="9" id="KW-0539">Nucleus</keyword>
<keyword evidence="8" id="KW-0904">Protein phosphatase</keyword>
<evidence type="ECO:0000313" key="15">
    <source>
        <dbReference type="Proteomes" id="UP000694941"/>
    </source>
</evidence>
<evidence type="ECO:0000256" key="10">
    <source>
        <dbReference type="ARBA" id="ARBA00032039"/>
    </source>
</evidence>
<dbReference type="SUPFAM" id="SSF54236">
    <property type="entry name" value="Ubiquitin-like"/>
    <property type="match status" value="1"/>
</dbReference>
<dbReference type="InterPro" id="IPR036412">
    <property type="entry name" value="HAD-like_sf"/>
</dbReference>
<comment type="catalytic activity">
    <reaction evidence="11">
        <text>O-phospho-L-seryl-[protein] + H2O = L-seryl-[protein] + phosphate</text>
        <dbReference type="Rhea" id="RHEA:20629"/>
        <dbReference type="Rhea" id="RHEA-COMP:9863"/>
        <dbReference type="Rhea" id="RHEA-COMP:11604"/>
        <dbReference type="ChEBI" id="CHEBI:15377"/>
        <dbReference type="ChEBI" id="CHEBI:29999"/>
        <dbReference type="ChEBI" id="CHEBI:43474"/>
        <dbReference type="ChEBI" id="CHEBI:83421"/>
        <dbReference type="EC" id="3.1.3.16"/>
    </reaction>
</comment>
<evidence type="ECO:0000259" key="14">
    <source>
        <dbReference type="PROSITE" id="PS50969"/>
    </source>
</evidence>
<evidence type="ECO:0000256" key="4">
    <source>
        <dbReference type="ARBA" id="ARBA00014187"/>
    </source>
</evidence>
<dbReference type="Pfam" id="PF00240">
    <property type="entry name" value="ubiquitin"/>
    <property type="match status" value="1"/>
</dbReference>
<dbReference type="PANTHER" id="PTHR48493:SF1">
    <property type="entry name" value="UBIQUITIN-LIKE DOMAIN-CONTAINING CTD PHOSPHATASE 1"/>
    <property type="match status" value="1"/>
</dbReference>
<dbReference type="GeneID" id="106465610"/>
<dbReference type="NCBIfam" id="TIGR02245">
    <property type="entry name" value="HAD_IIID1"/>
    <property type="match status" value="1"/>
</dbReference>
<dbReference type="Gene3D" id="3.10.20.90">
    <property type="entry name" value="Phosphatidylinositol 3-kinase Catalytic Subunit, Chain A, domain 1"/>
    <property type="match status" value="1"/>
</dbReference>
<sequence>MKFRASCRLGFSWWFSEMTDLELTVKWGGKEYLIDCLAGENTIAELKTVICQKTGVLPGRQKLLGLKIKGRPANDEVQLSQLKLKPKTKVLMVGSLEESIADVVAPPYDIPEIVNDLDMEEEEIAIENREEFLAKVQKRIKEYDIKILSNPRPGKKLLVLDIDYTLFDHRSTAQSASELMRPYLHEFLTSAHEDYDIVIWSATSMKWIEVKMKELGVASNPNYKILFYLDSAAMISIHTPKYGLIDVKPLGVIWGKFEQYNSKNTIMFDDIRRNFLMNPHNGLKIKPFREAHLNREKDNELLKLSKYLKHLAAVEDISQVKHKYWESTSTASKVWSSSLRNKLRTSNPRIRSSGTLNVCQRLVQCRGEIRLCA</sequence>
<dbReference type="PROSITE" id="PS50053">
    <property type="entry name" value="UBIQUITIN_2"/>
    <property type="match status" value="1"/>
</dbReference>
<evidence type="ECO:0000256" key="9">
    <source>
        <dbReference type="ARBA" id="ARBA00023242"/>
    </source>
</evidence>
<evidence type="ECO:0000256" key="3">
    <source>
        <dbReference type="ARBA" id="ARBA00013081"/>
    </source>
</evidence>
<comment type="catalytic activity">
    <reaction evidence="12">
        <text>O-phospho-L-threonyl-[protein] + H2O = L-threonyl-[protein] + phosphate</text>
        <dbReference type="Rhea" id="RHEA:47004"/>
        <dbReference type="Rhea" id="RHEA-COMP:11060"/>
        <dbReference type="Rhea" id="RHEA-COMP:11605"/>
        <dbReference type="ChEBI" id="CHEBI:15377"/>
        <dbReference type="ChEBI" id="CHEBI:30013"/>
        <dbReference type="ChEBI" id="CHEBI:43474"/>
        <dbReference type="ChEBI" id="CHEBI:61977"/>
        <dbReference type="EC" id="3.1.3.16"/>
    </reaction>
</comment>
<organism evidence="15 16">
    <name type="scientific">Limulus polyphemus</name>
    <name type="common">Atlantic horseshoe crab</name>
    <dbReference type="NCBI Taxonomy" id="6850"/>
    <lineage>
        <taxon>Eukaryota</taxon>
        <taxon>Metazoa</taxon>
        <taxon>Ecdysozoa</taxon>
        <taxon>Arthropoda</taxon>
        <taxon>Chelicerata</taxon>
        <taxon>Merostomata</taxon>
        <taxon>Xiphosura</taxon>
        <taxon>Limulidae</taxon>
        <taxon>Limulus</taxon>
    </lineage>
</organism>
<dbReference type="CDD" id="cd01813">
    <property type="entry name" value="Ubl_UBLCP1"/>
    <property type="match status" value="1"/>
</dbReference>
<dbReference type="Proteomes" id="UP000694941">
    <property type="component" value="Unplaced"/>
</dbReference>
<evidence type="ECO:0000313" key="17">
    <source>
        <dbReference type="RefSeq" id="XP_022249246.1"/>
    </source>
</evidence>
<keyword evidence="5" id="KW-0479">Metal-binding</keyword>
<dbReference type="Gene3D" id="3.40.50.1000">
    <property type="entry name" value="HAD superfamily/HAD-like"/>
    <property type="match status" value="1"/>
</dbReference>
<name>A0ABM1T039_LIMPO</name>
<dbReference type="EC" id="3.1.3.16" evidence="3"/>
<dbReference type="InterPro" id="IPR000626">
    <property type="entry name" value="Ubiquitin-like_dom"/>
</dbReference>
<dbReference type="InterPro" id="IPR023214">
    <property type="entry name" value="HAD_sf"/>
</dbReference>
<dbReference type="InterPro" id="IPR051658">
    <property type="entry name" value="UBLCP1"/>
</dbReference>
<comment type="cofactor">
    <cofactor evidence="1">
        <name>Mg(2+)</name>
        <dbReference type="ChEBI" id="CHEBI:18420"/>
    </cofactor>
</comment>
<dbReference type="SMART" id="SM00577">
    <property type="entry name" value="CPDc"/>
    <property type="match status" value="1"/>
</dbReference>